<name>A0A9E5JKV6_9MICO</name>
<gene>
    <name evidence="1" type="ORF">FK219_003090</name>
</gene>
<dbReference type="EMBL" id="VIKT02000004">
    <property type="protein sequence ID" value="NHF62234.1"/>
    <property type="molecule type" value="Genomic_DNA"/>
</dbReference>
<proteinExistence type="predicted"/>
<dbReference type="AlphaFoldDB" id="A0A9E5JKV6"/>
<reference evidence="1 2" key="1">
    <citation type="submission" date="2019-06" db="EMBL/GenBank/DDBJ databases">
        <authorList>
            <person name="De-Chao Zhang Q."/>
        </authorList>
    </citation>
    <scope>NUCLEOTIDE SEQUENCE [LARGE SCALE GENOMIC DNA]</scope>
    <source>
        <strain evidence="1 2">KN1116</strain>
    </source>
</reference>
<dbReference type="InterPro" id="IPR044000">
    <property type="entry name" value="Phage_tube_2"/>
</dbReference>
<protein>
    <submittedName>
        <fullName evidence="1">Uncharacterized protein</fullName>
    </submittedName>
</protein>
<dbReference type="Pfam" id="PF18906">
    <property type="entry name" value="Phage_tube_2"/>
    <property type="match status" value="1"/>
</dbReference>
<comment type="caution">
    <text evidence="1">The sequence shown here is derived from an EMBL/GenBank/DDBJ whole genome shotgun (WGS) entry which is preliminary data.</text>
</comment>
<dbReference type="OrthoDB" id="5052058at2"/>
<sequence>MTTTQLDYSVGIGKEETYGTAVTPTRFFESEAEMKYDVQKSQSKMFRPGKRVNRLNRNVLSKIEVSGDQTIEPSTKGLGFLLEAALGVVTNNVIASTSPEVYQQVHTLTKADHLDSYTIQEVLPLLGAGAGQPHTFTGCMANSIDISGKTGDPLEFKVSWLGRDMVTDIAAAATSYPADDDLFTFVHGSIGYDGTLTAPTTTALASLSGDPASNISDFSVSVANNLDTEGYNAGGSGKRSRPNVLGKAGVTGKVTAEYTDNELRDAYINQTPLPLVLTFEHERVLSAAPSNTVAVLQIVIPAILLKGEVPTSNGGSPITQSIDFEVFDNGAAAEPIWIVYRTLDTTP</sequence>
<organism evidence="1 2">
    <name type="scientific">Microcella pacifica</name>
    <dbReference type="NCBI Taxonomy" id="2591847"/>
    <lineage>
        <taxon>Bacteria</taxon>
        <taxon>Bacillati</taxon>
        <taxon>Actinomycetota</taxon>
        <taxon>Actinomycetes</taxon>
        <taxon>Micrococcales</taxon>
        <taxon>Microbacteriaceae</taxon>
        <taxon>Microcella</taxon>
    </lineage>
</organism>
<keyword evidence="2" id="KW-1185">Reference proteome</keyword>
<reference evidence="1 2" key="2">
    <citation type="submission" date="2020-03" db="EMBL/GenBank/DDBJ databases">
        <title>Chryseoglobus sp. isolated from a deep-sea seamount.</title>
        <authorList>
            <person name="Zhang D.-C."/>
        </authorList>
    </citation>
    <scope>NUCLEOTIDE SEQUENCE [LARGE SCALE GENOMIC DNA]</scope>
    <source>
        <strain evidence="1 2">KN1116</strain>
    </source>
</reference>
<dbReference type="Proteomes" id="UP000818266">
    <property type="component" value="Unassembled WGS sequence"/>
</dbReference>
<evidence type="ECO:0000313" key="1">
    <source>
        <dbReference type="EMBL" id="NHF62234.1"/>
    </source>
</evidence>
<accession>A0A9E5JKV6</accession>
<dbReference type="RefSeq" id="WP_152582976.1">
    <property type="nucleotide sequence ID" value="NZ_VIKT02000004.1"/>
</dbReference>
<evidence type="ECO:0000313" key="2">
    <source>
        <dbReference type="Proteomes" id="UP000818266"/>
    </source>
</evidence>